<dbReference type="PANTHER" id="PTHR43777:SF1">
    <property type="entry name" value="MOLYBDENUM COFACTOR CYTIDYLYLTRANSFERASE"/>
    <property type="match status" value="1"/>
</dbReference>
<dbReference type="PANTHER" id="PTHR43777">
    <property type="entry name" value="MOLYBDENUM COFACTOR CYTIDYLYLTRANSFERASE"/>
    <property type="match status" value="1"/>
</dbReference>
<dbReference type="Proteomes" id="UP000636956">
    <property type="component" value="Unassembled WGS sequence"/>
</dbReference>
<dbReference type="InterPro" id="IPR029044">
    <property type="entry name" value="Nucleotide-diphossugar_trans"/>
</dbReference>
<comment type="caution">
    <text evidence="2">The sequence shown here is derived from an EMBL/GenBank/DDBJ whole genome shotgun (WGS) entry which is preliminary data.</text>
</comment>
<sequence>MQARAQLVSESLTGLGSVAHVVLLACRAGRLRLTVAMILRPFGLLLAAGAGARMGRPKALMHDASGEPWVALGCRMLRAAGCGDVAVVLGAEADSARALVPHDARVVVAPDWSLGLSASLRAGLGLAESTDAACVLVSLVDLPDLPASVGRRVLDRAGPDAATALVRAVFGGRPGHPVLIGRSHWPAVTASVSGDTGANEYLSEHRVAAVECGDLTPGLDRDR</sequence>
<proteinExistence type="predicted"/>
<evidence type="ECO:0000313" key="3">
    <source>
        <dbReference type="Proteomes" id="UP000636956"/>
    </source>
</evidence>
<dbReference type="EMBL" id="BMMD01000016">
    <property type="protein sequence ID" value="GGJ87261.1"/>
    <property type="molecule type" value="Genomic_DNA"/>
</dbReference>
<dbReference type="PROSITE" id="PS51257">
    <property type="entry name" value="PROKAR_LIPOPROTEIN"/>
    <property type="match status" value="1"/>
</dbReference>
<dbReference type="AlphaFoldDB" id="A0A917PQJ0"/>
<protein>
    <recommendedName>
        <fullName evidence="1">MobA-like NTP transferase domain-containing protein</fullName>
    </recommendedName>
</protein>
<dbReference type="SUPFAM" id="SSF53448">
    <property type="entry name" value="Nucleotide-diphospho-sugar transferases"/>
    <property type="match status" value="1"/>
</dbReference>
<evidence type="ECO:0000313" key="2">
    <source>
        <dbReference type="EMBL" id="GGJ87261.1"/>
    </source>
</evidence>
<feature type="domain" description="MobA-like NTP transferase" evidence="1">
    <location>
        <begin position="43"/>
        <end position="205"/>
    </location>
</feature>
<reference evidence="2" key="2">
    <citation type="submission" date="2020-09" db="EMBL/GenBank/DDBJ databases">
        <authorList>
            <person name="Sun Q."/>
            <person name="Zhou Y."/>
        </authorList>
    </citation>
    <scope>NUCLEOTIDE SEQUENCE</scope>
    <source>
        <strain evidence="2">CGMCC 1.8984</strain>
    </source>
</reference>
<dbReference type="InterPro" id="IPR025877">
    <property type="entry name" value="MobA-like_NTP_Trfase"/>
</dbReference>
<gene>
    <name evidence="2" type="ORF">GCM10011372_27150</name>
</gene>
<dbReference type="Pfam" id="PF12804">
    <property type="entry name" value="NTP_transf_3"/>
    <property type="match status" value="1"/>
</dbReference>
<keyword evidence="3" id="KW-1185">Reference proteome</keyword>
<evidence type="ECO:0000259" key="1">
    <source>
        <dbReference type="Pfam" id="PF12804"/>
    </source>
</evidence>
<reference evidence="2" key="1">
    <citation type="journal article" date="2014" name="Int. J. Syst. Evol. Microbiol.">
        <title>Complete genome sequence of Corynebacterium casei LMG S-19264T (=DSM 44701T), isolated from a smear-ripened cheese.</title>
        <authorList>
            <consortium name="US DOE Joint Genome Institute (JGI-PGF)"/>
            <person name="Walter F."/>
            <person name="Albersmeier A."/>
            <person name="Kalinowski J."/>
            <person name="Ruckert C."/>
        </authorList>
    </citation>
    <scope>NUCLEOTIDE SEQUENCE</scope>
    <source>
        <strain evidence="2">CGMCC 1.8984</strain>
    </source>
</reference>
<name>A0A917PQJ0_9MICO</name>
<dbReference type="Gene3D" id="3.90.550.10">
    <property type="entry name" value="Spore Coat Polysaccharide Biosynthesis Protein SpsA, Chain A"/>
    <property type="match status" value="1"/>
</dbReference>
<accession>A0A917PQJ0</accession>
<organism evidence="2 3">
    <name type="scientific">Agromyces bauzanensis</name>
    <dbReference type="NCBI Taxonomy" id="1308924"/>
    <lineage>
        <taxon>Bacteria</taxon>
        <taxon>Bacillati</taxon>
        <taxon>Actinomycetota</taxon>
        <taxon>Actinomycetes</taxon>
        <taxon>Micrococcales</taxon>
        <taxon>Microbacteriaceae</taxon>
        <taxon>Agromyces</taxon>
    </lineage>
</organism>
<dbReference type="GO" id="GO:0016779">
    <property type="term" value="F:nucleotidyltransferase activity"/>
    <property type="evidence" value="ECO:0007669"/>
    <property type="project" value="UniProtKB-ARBA"/>
</dbReference>